<evidence type="ECO:0000256" key="9">
    <source>
        <dbReference type="ARBA" id="ARBA00033102"/>
    </source>
</evidence>
<feature type="binding site" evidence="13">
    <location>
        <position position="224"/>
    </location>
    <ligand>
        <name>substrate</name>
    </ligand>
</feature>
<feature type="binding site" evidence="13">
    <location>
        <position position="101"/>
    </location>
    <ligand>
        <name>substrate</name>
    </ligand>
</feature>
<feature type="binding site" evidence="13">
    <location>
        <begin position="134"/>
        <end position="136"/>
    </location>
    <ligand>
        <name>substrate</name>
    </ligand>
</feature>
<evidence type="ECO:0000256" key="1">
    <source>
        <dbReference type="ARBA" id="ARBA00003237"/>
    </source>
</evidence>
<dbReference type="GO" id="GO:0005737">
    <property type="term" value="C:cytoplasm"/>
    <property type="evidence" value="ECO:0007669"/>
    <property type="project" value="TreeGrafter"/>
</dbReference>
<sequence length="288" mass="30819">MLPADLDAARQLVRQALLEDLNDGIDVTTSLLIAPSEQGTVQIVARQQGVLSGGQIIPLVFEQIDPDVSCRLHVADGTALTPGMVVATLVGSVPALLTGERTILNFLTLLSGVASLTRKYVAAVESTQAKILDTRKTLPGLRTLQKYAVRCGGGTNHRIGLYDAVLVKDNHLAAWRSDGSRSLAEAVRHVRKSAPPGMTIEFEVDTLDQLREILPEQPDIVLLDNMTIEQLAEAVRMRNELAKNVLLEASGGVNLQTVGKIAATGVDRISIGALTHSAPALDLGFDWV</sequence>
<protein>
    <recommendedName>
        <fullName evidence="11">Probable nicotinate-nucleotide pyrophosphorylase [carboxylating]</fullName>
        <ecNumber evidence="5">2.4.2.19</ecNumber>
    </recommendedName>
    <alternativeName>
        <fullName evidence="9">Quinolinate phosphoribosyltransferase [decarboxylating]</fullName>
    </alternativeName>
</protein>
<dbReference type="InterPro" id="IPR004393">
    <property type="entry name" value="NadC"/>
</dbReference>
<keyword evidence="7 12" id="KW-0328">Glycosyltransferase</keyword>
<dbReference type="GO" id="GO:0009435">
    <property type="term" value="P:NAD+ biosynthetic process"/>
    <property type="evidence" value="ECO:0007669"/>
    <property type="project" value="UniProtKB-UniPathway"/>
</dbReference>
<evidence type="ECO:0000256" key="12">
    <source>
        <dbReference type="PIRNR" id="PIRNR006250"/>
    </source>
</evidence>
<dbReference type="OrthoDB" id="9782546at2"/>
<dbReference type="InterPro" id="IPR013785">
    <property type="entry name" value="Aldolase_TIM"/>
</dbReference>
<evidence type="ECO:0000256" key="4">
    <source>
        <dbReference type="ARBA" id="ARBA00011218"/>
    </source>
</evidence>
<dbReference type="Gene3D" id="3.90.1170.20">
    <property type="entry name" value="Quinolinate phosphoribosyl transferase, N-terminal domain"/>
    <property type="match status" value="1"/>
</dbReference>
<comment type="subunit">
    <text evidence="4">Hexamer formed by 3 homodimers.</text>
</comment>
<evidence type="ECO:0000256" key="10">
    <source>
        <dbReference type="ARBA" id="ARBA00047445"/>
    </source>
</evidence>
<dbReference type="UniPathway" id="UPA00253">
    <property type="reaction ID" value="UER00331"/>
</dbReference>
<evidence type="ECO:0000256" key="8">
    <source>
        <dbReference type="ARBA" id="ARBA00022679"/>
    </source>
</evidence>
<evidence type="ECO:0000256" key="13">
    <source>
        <dbReference type="PIRSR" id="PIRSR006250-1"/>
    </source>
</evidence>
<dbReference type="SUPFAM" id="SSF51690">
    <property type="entry name" value="Nicotinate/Quinolinate PRTase C-terminal domain-like"/>
    <property type="match status" value="1"/>
</dbReference>
<accession>A0A1I3SB51</accession>
<evidence type="ECO:0000256" key="7">
    <source>
        <dbReference type="ARBA" id="ARBA00022676"/>
    </source>
</evidence>
<feature type="binding site" evidence="13">
    <location>
        <begin position="250"/>
        <end position="252"/>
    </location>
    <ligand>
        <name>substrate</name>
    </ligand>
</feature>
<keyword evidence="8 12" id="KW-0808">Transferase</keyword>
<evidence type="ECO:0000256" key="5">
    <source>
        <dbReference type="ARBA" id="ARBA00011944"/>
    </source>
</evidence>
<dbReference type="Proteomes" id="UP000199518">
    <property type="component" value="Unassembled WGS sequence"/>
</dbReference>
<dbReference type="GO" id="GO:0034213">
    <property type="term" value="P:quinolinate catabolic process"/>
    <property type="evidence" value="ECO:0007669"/>
    <property type="project" value="TreeGrafter"/>
</dbReference>
<evidence type="ECO:0000256" key="6">
    <source>
        <dbReference type="ARBA" id="ARBA00022642"/>
    </source>
</evidence>
<evidence type="ECO:0000259" key="14">
    <source>
        <dbReference type="Pfam" id="PF01729"/>
    </source>
</evidence>
<dbReference type="InterPro" id="IPR036068">
    <property type="entry name" value="Nicotinate_pribotase-like_C"/>
</dbReference>
<dbReference type="SUPFAM" id="SSF54675">
    <property type="entry name" value="Nicotinate/Quinolinate PRTase N-terminal domain-like"/>
    <property type="match status" value="1"/>
</dbReference>
<keyword evidence="17" id="KW-1185">Reference proteome</keyword>
<comment type="function">
    <text evidence="1">Involved in the catabolism of quinolinic acid (QA).</text>
</comment>
<dbReference type="Pfam" id="PF01729">
    <property type="entry name" value="QRPTase_C"/>
    <property type="match status" value="1"/>
</dbReference>
<dbReference type="InterPro" id="IPR037128">
    <property type="entry name" value="Quinolinate_PRibosylTase_N_sf"/>
</dbReference>
<dbReference type="EC" id="2.4.2.19" evidence="5"/>
<gene>
    <name evidence="16" type="ORF">SAMN05421753_12352</name>
</gene>
<comment type="similarity">
    <text evidence="3 12">Belongs to the NadC/ModD family.</text>
</comment>
<evidence type="ECO:0000313" key="17">
    <source>
        <dbReference type="Proteomes" id="UP000199518"/>
    </source>
</evidence>
<dbReference type="PANTHER" id="PTHR32179:SF3">
    <property type="entry name" value="NICOTINATE-NUCLEOTIDE PYROPHOSPHORYLASE [CARBOXYLATING]"/>
    <property type="match status" value="1"/>
</dbReference>
<evidence type="ECO:0000256" key="3">
    <source>
        <dbReference type="ARBA" id="ARBA00009400"/>
    </source>
</evidence>
<feature type="domain" description="Quinolinate phosphoribosyl transferase N-terminal" evidence="15">
    <location>
        <begin position="26"/>
        <end position="111"/>
    </location>
</feature>
<dbReference type="InterPro" id="IPR022412">
    <property type="entry name" value="Quinolinate_PRibosylTrfase_N"/>
</dbReference>
<dbReference type="GO" id="GO:0004514">
    <property type="term" value="F:nicotinate-nucleotide diphosphorylase (carboxylating) activity"/>
    <property type="evidence" value="ECO:0007669"/>
    <property type="project" value="UniProtKB-EC"/>
</dbReference>
<dbReference type="InterPro" id="IPR027277">
    <property type="entry name" value="NadC/ModD"/>
</dbReference>
<evidence type="ECO:0000256" key="11">
    <source>
        <dbReference type="ARBA" id="ARBA00069173"/>
    </source>
</evidence>
<evidence type="ECO:0000259" key="15">
    <source>
        <dbReference type="Pfam" id="PF02749"/>
    </source>
</evidence>
<proteinExistence type="inferred from homology"/>
<feature type="binding site" evidence="13">
    <location>
        <begin position="271"/>
        <end position="273"/>
    </location>
    <ligand>
        <name>substrate</name>
    </ligand>
</feature>
<comment type="catalytic activity">
    <reaction evidence="10">
        <text>nicotinate beta-D-ribonucleotide + CO2 + diphosphate = quinolinate + 5-phospho-alpha-D-ribose 1-diphosphate + 2 H(+)</text>
        <dbReference type="Rhea" id="RHEA:12733"/>
        <dbReference type="ChEBI" id="CHEBI:15378"/>
        <dbReference type="ChEBI" id="CHEBI:16526"/>
        <dbReference type="ChEBI" id="CHEBI:29959"/>
        <dbReference type="ChEBI" id="CHEBI:33019"/>
        <dbReference type="ChEBI" id="CHEBI:57502"/>
        <dbReference type="ChEBI" id="CHEBI:58017"/>
        <dbReference type="EC" id="2.4.2.19"/>
    </reaction>
</comment>
<name>A0A1I3SB51_9PLAN</name>
<organism evidence="16 17">
    <name type="scientific">Planctomicrobium piriforme</name>
    <dbReference type="NCBI Taxonomy" id="1576369"/>
    <lineage>
        <taxon>Bacteria</taxon>
        <taxon>Pseudomonadati</taxon>
        <taxon>Planctomycetota</taxon>
        <taxon>Planctomycetia</taxon>
        <taxon>Planctomycetales</taxon>
        <taxon>Planctomycetaceae</taxon>
        <taxon>Planctomicrobium</taxon>
    </lineage>
</organism>
<dbReference type="STRING" id="1576369.SAMN05421753_12352"/>
<dbReference type="RefSeq" id="WP_092056525.1">
    <property type="nucleotide sequence ID" value="NZ_FOQD01000023.1"/>
</dbReference>
<feature type="domain" description="Quinolinate phosphoribosyl transferase C-terminal" evidence="14">
    <location>
        <begin position="113"/>
        <end position="285"/>
    </location>
</feature>
<dbReference type="FunFam" id="3.20.20.70:FF:000030">
    <property type="entry name" value="Nicotinate-nucleotide pyrophosphorylase, carboxylating"/>
    <property type="match status" value="1"/>
</dbReference>
<dbReference type="NCBIfam" id="TIGR00078">
    <property type="entry name" value="nadC"/>
    <property type="match status" value="1"/>
</dbReference>
<dbReference type="PIRSF" id="PIRSF006250">
    <property type="entry name" value="NadC_ModD"/>
    <property type="match status" value="1"/>
</dbReference>
<dbReference type="PANTHER" id="PTHR32179">
    <property type="entry name" value="NICOTINATE-NUCLEOTIDE PYROPHOSPHORYLASE [CARBOXYLATING]"/>
    <property type="match status" value="1"/>
</dbReference>
<comment type="pathway">
    <text evidence="2">Cofactor biosynthesis; NAD(+) biosynthesis; nicotinate D-ribonucleotide from quinolinate: step 1/1.</text>
</comment>
<dbReference type="Pfam" id="PF02749">
    <property type="entry name" value="QRPTase_N"/>
    <property type="match status" value="1"/>
</dbReference>
<keyword evidence="6" id="KW-0662">Pyridine nucleotide biosynthesis</keyword>
<reference evidence="17" key="1">
    <citation type="submission" date="2016-10" db="EMBL/GenBank/DDBJ databases">
        <authorList>
            <person name="Varghese N."/>
            <person name="Submissions S."/>
        </authorList>
    </citation>
    <scope>NUCLEOTIDE SEQUENCE [LARGE SCALE GENOMIC DNA]</scope>
    <source>
        <strain evidence="17">DSM 26348</strain>
    </source>
</reference>
<dbReference type="EMBL" id="FOQD01000023">
    <property type="protein sequence ID" value="SFJ54839.1"/>
    <property type="molecule type" value="Genomic_DNA"/>
</dbReference>
<dbReference type="Gene3D" id="3.20.20.70">
    <property type="entry name" value="Aldolase class I"/>
    <property type="match status" value="1"/>
</dbReference>
<feature type="binding site" evidence="13">
    <location>
        <position position="168"/>
    </location>
    <ligand>
        <name>substrate</name>
    </ligand>
</feature>
<feature type="binding site" evidence="13">
    <location>
        <position position="158"/>
    </location>
    <ligand>
        <name>substrate</name>
    </ligand>
</feature>
<dbReference type="InterPro" id="IPR002638">
    <property type="entry name" value="Quinolinate_PRibosylTrfase_C"/>
</dbReference>
<dbReference type="FunFam" id="3.90.1170.20:FF:000001">
    <property type="entry name" value="Nicotinate-nucleotide diphosphorylase (Carboxylating)"/>
    <property type="match status" value="1"/>
</dbReference>
<evidence type="ECO:0000313" key="16">
    <source>
        <dbReference type="EMBL" id="SFJ54839.1"/>
    </source>
</evidence>
<evidence type="ECO:0000256" key="2">
    <source>
        <dbReference type="ARBA" id="ARBA00004893"/>
    </source>
</evidence>
<feature type="binding site" evidence="13">
    <location>
        <position position="203"/>
    </location>
    <ligand>
        <name>substrate</name>
    </ligand>
</feature>
<dbReference type="AlphaFoldDB" id="A0A1I3SB51"/>
<dbReference type="CDD" id="cd01572">
    <property type="entry name" value="QPRTase"/>
    <property type="match status" value="1"/>
</dbReference>